<evidence type="ECO:0000313" key="9">
    <source>
        <dbReference type="Proteomes" id="UP000203589"/>
    </source>
</evidence>
<dbReference type="SUPFAM" id="SSF50494">
    <property type="entry name" value="Trypsin-like serine proteases"/>
    <property type="match status" value="1"/>
</dbReference>
<feature type="region of interest" description="Disordered" evidence="7">
    <location>
        <begin position="395"/>
        <end position="429"/>
    </location>
</feature>
<evidence type="ECO:0000256" key="7">
    <source>
        <dbReference type="SAM" id="MobiDB-lite"/>
    </source>
</evidence>
<dbReference type="Proteomes" id="UP000203589">
    <property type="component" value="Chromosome"/>
</dbReference>
<dbReference type="GO" id="GO:0008236">
    <property type="term" value="F:serine-type peptidase activity"/>
    <property type="evidence" value="ECO:0007669"/>
    <property type="project" value="UniProtKB-KW"/>
</dbReference>
<dbReference type="AlphaFoldDB" id="A0A222E3L1"/>
<gene>
    <name evidence="8" type="ORF">ANTHELSMS3_02062</name>
</gene>
<dbReference type="PANTHER" id="PTHR36234:SF5">
    <property type="entry name" value="LYSYL ENDOPEPTIDASE"/>
    <property type="match status" value="1"/>
</dbReference>
<dbReference type="Gene3D" id="2.40.10.10">
    <property type="entry name" value="Trypsin-like serine proteases"/>
    <property type="match status" value="2"/>
</dbReference>
<proteinExistence type="inferred from homology"/>
<organism evidence="8 9">
    <name type="scientific">Antarctobacter heliothermus</name>
    <dbReference type="NCBI Taxonomy" id="74033"/>
    <lineage>
        <taxon>Bacteria</taxon>
        <taxon>Pseudomonadati</taxon>
        <taxon>Pseudomonadota</taxon>
        <taxon>Alphaproteobacteria</taxon>
        <taxon>Rhodobacterales</taxon>
        <taxon>Roseobacteraceae</taxon>
        <taxon>Antarctobacter</taxon>
    </lineage>
</organism>
<evidence type="ECO:0000313" key="8">
    <source>
        <dbReference type="EMBL" id="ASP20742.1"/>
    </source>
</evidence>
<dbReference type="InterPro" id="IPR008256">
    <property type="entry name" value="Peptidase_S1B"/>
</dbReference>
<protein>
    <recommendedName>
        <fullName evidence="6">Serine protease</fullName>
        <ecNumber evidence="6">3.4.21.-</ecNumber>
    </recommendedName>
</protein>
<keyword evidence="2 6" id="KW-0645">Protease</keyword>
<comment type="similarity">
    <text evidence="1 6">Belongs to the peptidase S1B family.</text>
</comment>
<evidence type="ECO:0000256" key="1">
    <source>
        <dbReference type="ARBA" id="ARBA00008764"/>
    </source>
</evidence>
<evidence type="ECO:0000256" key="4">
    <source>
        <dbReference type="ARBA" id="ARBA00022801"/>
    </source>
</evidence>
<evidence type="ECO:0000256" key="3">
    <source>
        <dbReference type="ARBA" id="ARBA00022729"/>
    </source>
</evidence>
<dbReference type="GO" id="GO:0006508">
    <property type="term" value="P:proteolysis"/>
    <property type="evidence" value="ECO:0007669"/>
    <property type="project" value="UniProtKB-KW"/>
</dbReference>
<evidence type="ECO:0000256" key="5">
    <source>
        <dbReference type="ARBA" id="ARBA00022825"/>
    </source>
</evidence>
<evidence type="ECO:0000256" key="6">
    <source>
        <dbReference type="RuleBase" id="RU004296"/>
    </source>
</evidence>
<dbReference type="PRINTS" id="PR00839">
    <property type="entry name" value="V8PROTEASE"/>
</dbReference>
<dbReference type="RefSeq" id="WP_094034767.1">
    <property type="nucleotide sequence ID" value="NZ_CP022540.1"/>
</dbReference>
<keyword evidence="3 6" id="KW-0732">Signal</keyword>
<name>A0A222E3L1_9RHOB</name>
<reference evidence="8 9" key="1">
    <citation type="submission" date="2017-07" db="EMBL/GenBank/DDBJ databases">
        <title>Genome Sequence of Antarctobacter heliothermus Strain SMS3 Isolated from a culture of the Diatom Skeletonema marinoi.</title>
        <authorList>
            <person name="Topel M."/>
            <person name="Pinder M.I.M."/>
            <person name="Johansson O.N."/>
            <person name="Kourtchenko O."/>
            <person name="Godhe A."/>
            <person name="Clarke A.K."/>
        </authorList>
    </citation>
    <scope>NUCLEOTIDE SEQUENCE [LARGE SCALE GENOMIC DNA]</scope>
    <source>
        <strain evidence="8 9">SMS3</strain>
    </source>
</reference>
<dbReference type="InterPro" id="IPR043504">
    <property type="entry name" value="Peptidase_S1_PA_chymotrypsin"/>
</dbReference>
<keyword evidence="5 6" id="KW-0720">Serine protease</keyword>
<evidence type="ECO:0000256" key="2">
    <source>
        <dbReference type="ARBA" id="ARBA00022670"/>
    </source>
</evidence>
<keyword evidence="9" id="KW-1185">Reference proteome</keyword>
<dbReference type="EMBL" id="CP022540">
    <property type="protein sequence ID" value="ASP20742.1"/>
    <property type="molecule type" value="Genomic_DNA"/>
</dbReference>
<dbReference type="InterPro" id="IPR009003">
    <property type="entry name" value="Peptidase_S1_PA"/>
</dbReference>
<keyword evidence="4 6" id="KW-0378">Hydrolase</keyword>
<dbReference type="EC" id="3.4.21.-" evidence="6"/>
<dbReference type="PANTHER" id="PTHR36234">
    <property type="entry name" value="LYSYL ENDOPEPTIDASE"/>
    <property type="match status" value="1"/>
</dbReference>
<feature type="signal peptide" evidence="6">
    <location>
        <begin position="1"/>
        <end position="19"/>
    </location>
</feature>
<dbReference type="Pfam" id="PF13365">
    <property type="entry name" value="Trypsin_2"/>
    <property type="match status" value="1"/>
</dbReference>
<feature type="compositionally biased region" description="Low complexity" evidence="7">
    <location>
        <begin position="411"/>
        <end position="429"/>
    </location>
</feature>
<feature type="chain" id="PRO_5011822864" description="Serine protease" evidence="6">
    <location>
        <begin position="20"/>
        <end position="680"/>
    </location>
</feature>
<dbReference type="OrthoDB" id="9811262at2"/>
<dbReference type="KEGG" id="aht:ANTHELSMS3_02062"/>
<sequence length="680" mass="72722">MSFKKSLFAALMIASPALSQQDLIGFDLSSFGKTILSNNQAAGGDIMLEAAFGSYNNEFIATYSPKSVFAKMGRAVGRLDVATDAGVFPCTAFLVDDDLLMTNHHCVPGILDHERAGATAIVGVQFVAGYLQEGIEEGSERFLVNPIPVETSKTLDYTLLRILGSKPGKQYGTLALAGLDPDDNAPFWIIGHPMGEAQRISREKCRANAPALSKDRVLHTCDTLPGNSGSPVIDAGTQQVIALHHAGSARNSINYAVPMTAILRNSTVLKSASPIVAPTAAKPDRDTQADRALARLFGLQDDTALKAGLGELITDFPGTPAARSAQLRLDRLQSSQKVASDRAQLAKANEALLAALVLTDTDAQRRALEEMLRTYGDTPAAAAARATLLTLTRPKTADPVAQPKPIPKTAPTPTSTAKATAAPRPAKPANAPMIETTTIAARLYAPGSVLKAYGHSIYDTPSTKARVVNRSTGSLVLGEHVFENWYKVQDRTREYVQVRSGLKILVSATSDAATPPSKTTTAPMIETTTIAARLYAPGSVLKAYGHSIYDTPSTKARVVNRSTGSTVLGEHVFENWYKVQGRTREYVQVRSGLKILVSAKTEPPSTPKTVTARTYTAGTVVQIGSRPVRKKPISYEPPASSVHHRVKIGSHVMGDWYTIFGDSNRFVELPPGLTILSGDN</sequence>
<accession>A0A222E3L1</accession>